<evidence type="ECO:0000256" key="1">
    <source>
        <dbReference type="ARBA" id="ARBA00010830"/>
    </source>
</evidence>
<keyword evidence="5" id="KW-1185">Reference proteome</keyword>
<evidence type="ECO:0000313" key="5">
    <source>
        <dbReference type="Proteomes" id="UP001610990"/>
    </source>
</evidence>
<protein>
    <submittedName>
        <fullName evidence="4">Transglycosylase family protein</fullName>
    </submittedName>
</protein>
<evidence type="ECO:0000313" key="4">
    <source>
        <dbReference type="EMBL" id="MFH8587864.1"/>
    </source>
</evidence>
<name>A0ABW7RKI9_9ACTN</name>
<dbReference type="RefSeq" id="WP_397674835.1">
    <property type="nucleotide sequence ID" value="NZ_JBIRGH010000019.1"/>
</dbReference>
<comment type="caution">
    <text evidence="4">The sequence shown here is derived from an EMBL/GenBank/DDBJ whole genome shotgun (WGS) entry which is preliminary data.</text>
</comment>
<evidence type="ECO:0000259" key="3">
    <source>
        <dbReference type="Pfam" id="PF06737"/>
    </source>
</evidence>
<dbReference type="SUPFAM" id="SSF53955">
    <property type="entry name" value="Lysozyme-like"/>
    <property type="match status" value="1"/>
</dbReference>
<gene>
    <name evidence="4" type="ORF">ACH4GP_26265</name>
</gene>
<reference evidence="4 5" key="1">
    <citation type="submission" date="2024-10" db="EMBL/GenBank/DDBJ databases">
        <title>The Natural Products Discovery Center: Release of the First 8490 Sequenced Strains for Exploring Actinobacteria Biosynthetic Diversity.</title>
        <authorList>
            <person name="Kalkreuter E."/>
            <person name="Kautsar S.A."/>
            <person name="Yang D."/>
            <person name="Bader C.D."/>
            <person name="Teijaro C.N."/>
            <person name="Fluegel L."/>
            <person name="Davis C.M."/>
            <person name="Simpson J.R."/>
            <person name="Lauterbach L."/>
            <person name="Steele A.D."/>
            <person name="Gui C."/>
            <person name="Meng S."/>
            <person name="Li G."/>
            <person name="Viehrig K."/>
            <person name="Ye F."/>
            <person name="Su P."/>
            <person name="Kiefer A.F."/>
            <person name="Nichols A."/>
            <person name="Cepeda A.J."/>
            <person name="Yan W."/>
            <person name="Fan B."/>
            <person name="Jiang Y."/>
            <person name="Adhikari A."/>
            <person name="Zheng C.-J."/>
            <person name="Schuster L."/>
            <person name="Cowan T.M."/>
            <person name="Smanski M.J."/>
            <person name="Chevrette M.G."/>
            <person name="De Carvalho L.P.S."/>
            <person name="Shen B."/>
        </authorList>
    </citation>
    <scope>NUCLEOTIDE SEQUENCE [LARGE SCALE GENOMIC DNA]</scope>
    <source>
        <strain evidence="4 5">NPDC018013</strain>
    </source>
</reference>
<organism evidence="4 5">
    <name type="scientific">Streptomyces celluloflavus</name>
    <dbReference type="NCBI Taxonomy" id="58344"/>
    <lineage>
        <taxon>Bacteria</taxon>
        <taxon>Bacillati</taxon>
        <taxon>Actinomycetota</taxon>
        <taxon>Actinomycetes</taxon>
        <taxon>Kitasatosporales</taxon>
        <taxon>Streptomycetaceae</taxon>
        <taxon>Streptomyces</taxon>
    </lineage>
</organism>
<dbReference type="Proteomes" id="UP001610990">
    <property type="component" value="Unassembled WGS sequence"/>
</dbReference>
<dbReference type="CDD" id="cd13925">
    <property type="entry name" value="RPF"/>
    <property type="match status" value="1"/>
</dbReference>
<feature type="domain" description="Resuscitation-promoting factor core lysozyme-like" evidence="3">
    <location>
        <begin position="71"/>
        <end position="142"/>
    </location>
</feature>
<dbReference type="Pfam" id="PF06737">
    <property type="entry name" value="Transglycosylas"/>
    <property type="match status" value="1"/>
</dbReference>
<dbReference type="InterPro" id="IPR010618">
    <property type="entry name" value="RPF"/>
</dbReference>
<comment type="similarity">
    <text evidence="1">Belongs to the transglycosylase family. Rpf subfamily.</text>
</comment>
<dbReference type="InterPro" id="IPR006311">
    <property type="entry name" value="TAT_signal"/>
</dbReference>
<dbReference type="PROSITE" id="PS51318">
    <property type="entry name" value="TAT"/>
    <property type="match status" value="1"/>
</dbReference>
<dbReference type="InterPro" id="IPR023346">
    <property type="entry name" value="Lysozyme-like_dom_sf"/>
</dbReference>
<proteinExistence type="inferred from homology"/>
<keyword evidence="2" id="KW-0378">Hydrolase</keyword>
<sequence length="193" mass="19397">MLLTSVMPLLTAGSSAPPATSVPRRRVAAAGLLAGAAAALALWLPGGAAAAGPRGDGDGPAPYACAVDGWPWGCIAECESGGDWHINTGNGYYGGLQFGQPTWERYGGLVHAPRADLATRGQQTEIAEKVLADQGWTAWPGCSGHYGLSGRTYAARRGGPSGGTAAAGTVPALRSGVPVCGGLAFLPGACRPW</sequence>
<accession>A0ABW7RKI9</accession>
<dbReference type="EMBL" id="JBIRGH010000019">
    <property type="protein sequence ID" value="MFH8587864.1"/>
    <property type="molecule type" value="Genomic_DNA"/>
</dbReference>
<evidence type="ECO:0000256" key="2">
    <source>
        <dbReference type="ARBA" id="ARBA00022801"/>
    </source>
</evidence>
<dbReference type="Gene3D" id="1.10.530.10">
    <property type="match status" value="1"/>
</dbReference>